<protein>
    <submittedName>
        <fullName evidence="5">AAC(3) family N-acetyltransferase</fullName>
    </submittedName>
</protein>
<feature type="region of interest" description="Disordered" evidence="4">
    <location>
        <begin position="261"/>
        <end position="280"/>
    </location>
</feature>
<dbReference type="InterPro" id="IPR003679">
    <property type="entry name" value="Amioglycoside_AcTrfase"/>
</dbReference>
<dbReference type="InterPro" id="IPR028345">
    <property type="entry name" value="Antibiotic_NAT-like"/>
</dbReference>
<dbReference type="RefSeq" id="WP_280871085.1">
    <property type="nucleotide sequence ID" value="NZ_JBEZNA010000102.1"/>
</dbReference>
<dbReference type="PANTHER" id="PTHR11104:SF0">
    <property type="entry name" value="SPBETA PROPHAGE-DERIVED AMINOGLYCOSIDE N(3')-ACETYLTRANSFERASE-LIKE PROTEIN YOKD"/>
    <property type="match status" value="1"/>
</dbReference>
<comment type="caution">
    <text evidence="5">The sequence shown here is derived from an EMBL/GenBank/DDBJ whole genome shotgun (WGS) entry which is preliminary data.</text>
</comment>
<dbReference type="EMBL" id="JBEZNA010000102">
    <property type="protein sequence ID" value="MEU9581143.1"/>
    <property type="molecule type" value="Genomic_DNA"/>
</dbReference>
<gene>
    <name evidence="5" type="ORF">AB0D95_28395</name>
</gene>
<accession>A0ABV3EY47</accession>
<evidence type="ECO:0000313" key="5">
    <source>
        <dbReference type="EMBL" id="MEU9581143.1"/>
    </source>
</evidence>
<evidence type="ECO:0000256" key="3">
    <source>
        <dbReference type="ARBA" id="ARBA00023315"/>
    </source>
</evidence>
<evidence type="ECO:0000256" key="2">
    <source>
        <dbReference type="ARBA" id="ARBA00022679"/>
    </source>
</evidence>
<keyword evidence="3" id="KW-0012">Acyltransferase</keyword>
<dbReference type="Pfam" id="PF02522">
    <property type="entry name" value="Antibiotic_NAT"/>
    <property type="match status" value="1"/>
</dbReference>
<organism evidence="5 6">
    <name type="scientific">Streptomyces chilikensis</name>
    <dbReference type="NCBI Taxonomy" id="1194079"/>
    <lineage>
        <taxon>Bacteria</taxon>
        <taxon>Bacillati</taxon>
        <taxon>Actinomycetota</taxon>
        <taxon>Actinomycetes</taxon>
        <taxon>Kitasatosporales</taxon>
        <taxon>Streptomycetaceae</taxon>
        <taxon>Streptomyces</taxon>
    </lineage>
</organism>
<dbReference type="Proteomes" id="UP001551584">
    <property type="component" value="Unassembled WGS sequence"/>
</dbReference>
<dbReference type="PANTHER" id="PTHR11104">
    <property type="entry name" value="AMINOGLYCOSIDE N3-ACETYLTRANSFERASE"/>
    <property type="match status" value="1"/>
</dbReference>
<evidence type="ECO:0000256" key="1">
    <source>
        <dbReference type="ARBA" id="ARBA00006383"/>
    </source>
</evidence>
<keyword evidence="2" id="KW-0808">Transferase</keyword>
<evidence type="ECO:0000313" key="6">
    <source>
        <dbReference type="Proteomes" id="UP001551584"/>
    </source>
</evidence>
<name>A0ABV3EY47_9ACTN</name>
<sequence>MPATPPSGPLVTRPSLAADLRALGVRPGEVLLVHSSLSSLGWVNGGAVAVVHALLDALGPEGTLVVPAQSNGLSDPAHWENPPVPRAWWEAIRATMPAYDPSTTPASGVGIVPETVRTWPGALRSAHPQTSFAAVGPRAAEITGGHAPDCSLGERSPLARLEELGARVLLLGAGYDSCTAFHLAEYRVPAPVAEQGRPGPHGWELVTDVVLDSDDFDRLGEAFARERPGLVLRGRAGAAEARLFPLAEAVAFAEGWLPEHRPRPAAAEVPPGERAGAART</sequence>
<keyword evidence="6" id="KW-1185">Reference proteome</keyword>
<evidence type="ECO:0000256" key="4">
    <source>
        <dbReference type="SAM" id="MobiDB-lite"/>
    </source>
</evidence>
<proteinExistence type="inferred from homology"/>
<comment type="similarity">
    <text evidence="1">Belongs to the antibiotic N-acetyltransferase family.</text>
</comment>
<dbReference type="SUPFAM" id="SSF110710">
    <property type="entry name" value="TTHA0583/YokD-like"/>
    <property type="match status" value="1"/>
</dbReference>
<reference evidence="5 6" key="1">
    <citation type="submission" date="2024-06" db="EMBL/GenBank/DDBJ databases">
        <title>The Natural Products Discovery Center: Release of the First 8490 Sequenced Strains for Exploring Actinobacteria Biosynthetic Diversity.</title>
        <authorList>
            <person name="Kalkreuter E."/>
            <person name="Kautsar S.A."/>
            <person name="Yang D."/>
            <person name="Bader C.D."/>
            <person name="Teijaro C.N."/>
            <person name="Fluegel L."/>
            <person name="Davis C.M."/>
            <person name="Simpson J.R."/>
            <person name="Lauterbach L."/>
            <person name="Steele A.D."/>
            <person name="Gui C."/>
            <person name="Meng S."/>
            <person name="Li G."/>
            <person name="Viehrig K."/>
            <person name="Ye F."/>
            <person name="Su P."/>
            <person name="Kiefer A.F."/>
            <person name="Nichols A."/>
            <person name="Cepeda A.J."/>
            <person name="Yan W."/>
            <person name="Fan B."/>
            <person name="Jiang Y."/>
            <person name="Adhikari A."/>
            <person name="Zheng C.-J."/>
            <person name="Schuster L."/>
            <person name="Cowan T.M."/>
            <person name="Smanski M.J."/>
            <person name="Chevrette M.G."/>
            <person name="De Carvalho L.P.S."/>
            <person name="Shen B."/>
        </authorList>
    </citation>
    <scope>NUCLEOTIDE SEQUENCE [LARGE SCALE GENOMIC DNA]</scope>
    <source>
        <strain evidence="5 6">NPDC048117</strain>
    </source>
</reference>